<keyword evidence="2" id="KW-1185">Reference proteome</keyword>
<reference evidence="1 2" key="1">
    <citation type="submission" date="2023-07" db="EMBL/GenBank/DDBJ databases">
        <title>Bacillus lucianemedeirus sp. nov, a new species isolated from an immunobiological production facility.</title>
        <authorList>
            <person name="Costa L.V."/>
            <person name="Miranda R.V.S.L."/>
            <person name="Brandao M.L.L."/>
            <person name="Reis C.M.F."/>
            <person name="Frazao A.M."/>
            <person name="Cruz F.V."/>
            <person name="Baio P.V.P."/>
            <person name="Veras J.F.C."/>
            <person name="Ramos J.N."/>
            <person name="Vieira V."/>
        </authorList>
    </citation>
    <scope>NUCLEOTIDE SEQUENCE [LARGE SCALE GENOMIC DNA]</scope>
    <source>
        <strain evidence="1 2">B190/17</strain>
    </source>
</reference>
<dbReference type="Proteomes" id="UP001619911">
    <property type="component" value="Unassembled WGS sequence"/>
</dbReference>
<gene>
    <name evidence="1" type="ORF">QYG89_15940</name>
</gene>
<dbReference type="RefSeq" id="WP_404319109.1">
    <property type="nucleotide sequence ID" value="NZ_JAUIYO010000022.1"/>
</dbReference>
<sequence>MKKKELNRLLRKALIFQLMTNIDHLIAKAEIPHSTLSVSTGQKHSWFNDAFNNNEDISISSLTKVLSVIGTKIDLTDYKLMDMFDRKVLMIARLITNLTDEEDDQIPFFICSEKEIIMDLLGDWGLLKAKKKLSENELETIEQIRSALANIIEEE</sequence>
<accession>A0ABW8IC87</accession>
<proteinExistence type="predicted"/>
<evidence type="ECO:0000313" key="1">
    <source>
        <dbReference type="EMBL" id="MFK2827127.1"/>
    </source>
</evidence>
<evidence type="ECO:0000313" key="2">
    <source>
        <dbReference type="Proteomes" id="UP001619911"/>
    </source>
</evidence>
<organism evidence="1 2">
    <name type="scientific">Bacillus lumedeiriae</name>
    <dbReference type="NCBI Taxonomy" id="3058829"/>
    <lineage>
        <taxon>Bacteria</taxon>
        <taxon>Bacillati</taxon>
        <taxon>Bacillota</taxon>
        <taxon>Bacilli</taxon>
        <taxon>Bacillales</taxon>
        <taxon>Bacillaceae</taxon>
        <taxon>Bacillus</taxon>
    </lineage>
</organism>
<evidence type="ECO:0008006" key="3">
    <source>
        <dbReference type="Google" id="ProtNLM"/>
    </source>
</evidence>
<comment type="caution">
    <text evidence="1">The sequence shown here is derived from an EMBL/GenBank/DDBJ whole genome shotgun (WGS) entry which is preliminary data.</text>
</comment>
<dbReference type="EMBL" id="JAUIYO010000022">
    <property type="protein sequence ID" value="MFK2827127.1"/>
    <property type="molecule type" value="Genomic_DNA"/>
</dbReference>
<name>A0ABW8IC87_9BACI</name>
<protein>
    <recommendedName>
        <fullName evidence="3">XRE family transcriptional regulator</fullName>
    </recommendedName>
</protein>